<dbReference type="AlphaFoldDB" id="A0A914YYJ0"/>
<evidence type="ECO:0000313" key="2">
    <source>
        <dbReference type="WBParaSite" id="PSU_v2.g3117.t1"/>
    </source>
</evidence>
<protein>
    <submittedName>
        <fullName evidence="2">Uncharacterized protein</fullName>
    </submittedName>
</protein>
<keyword evidence="1" id="KW-1185">Reference proteome</keyword>
<name>A0A914YYJ0_9BILA</name>
<proteinExistence type="predicted"/>
<accession>A0A914YYJ0</accession>
<organism evidence="1 2">
    <name type="scientific">Panagrolaimus superbus</name>
    <dbReference type="NCBI Taxonomy" id="310955"/>
    <lineage>
        <taxon>Eukaryota</taxon>
        <taxon>Metazoa</taxon>
        <taxon>Ecdysozoa</taxon>
        <taxon>Nematoda</taxon>
        <taxon>Chromadorea</taxon>
        <taxon>Rhabditida</taxon>
        <taxon>Tylenchina</taxon>
        <taxon>Panagrolaimomorpha</taxon>
        <taxon>Panagrolaimoidea</taxon>
        <taxon>Panagrolaimidae</taxon>
        <taxon>Panagrolaimus</taxon>
    </lineage>
</organism>
<evidence type="ECO:0000313" key="1">
    <source>
        <dbReference type="Proteomes" id="UP000887577"/>
    </source>
</evidence>
<sequence length="161" mass="18653">MVKEGEQVLIAFSCMPGFPTGFTLVREKDRYRILKYNRAHGFMFTDEWKEEFFGPYEPKKVILVHNTDEERQEELEMYDEFFEEYGAVSISQGPERELVSKGAVEKVLHLMGEKISPYDVAPPCLNTFYIHIGSDVVIQALIYDDPLPFEKSVVVDVKPTY</sequence>
<dbReference type="WBParaSite" id="PSU_v2.g3117.t1">
    <property type="protein sequence ID" value="PSU_v2.g3117.t1"/>
    <property type="gene ID" value="PSU_v2.g3117"/>
</dbReference>
<dbReference type="Proteomes" id="UP000887577">
    <property type="component" value="Unplaced"/>
</dbReference>
<reference evidence="2" key="1">
    <citation type="submission" date="2022-11" db="UniProtKB">
        <authorList>
            <consortium name="WormBaseParasite"/>
        </authorList>
    </citation>
    <scope>IDENTIFICATION</scope>
</reference>